<gene>
    <name evidence="1" type="ORF">FCALED_LOCUS5942</name>
</gene>
<reference evidence="1" key="1">
    <citation type="submission" date="2021-06" db="EMBL/GenBank/DDBJ databases">
        <authorList>
            <person name="Kallberg Y."/>
            <person name="Tangrot J."/>
            <person name="Rosling A."/>
        </authorList>
    </citation>
    <scope>NUCLEOTIDE SEQUENCE</scope>
    <source>
        <strain evidence="1">UK204</strain>
    </source>
</reference>
<comment type="caution">
    <text evidence="1">The sequence shown here is derived from an EMBL/GenBank/DDBJ whole genome shotgun (WGS) entry which is preliminary data.</text>
</comment>
<protein>
    <submittedName>
        <fullName evidence="1">15585_t:CDS:1</fullName>
    </submittedName>
</protein>
<dbReference type="AlphaFoldDB" id="A0A9N9FMC0"/>
<name>A0A9N9FMC0_9GLOM</name>
<dbReference type="EMBL" id="CAJVPQ010001353">
    <property type="protein sequence ID" value="CAG8547383.1"/>
    <property type="molecule type" value="Genomic_DNA"/>
</dbReference>
<organism evidence="1 2">
    <name type="scientific">Funneliformis caledonium</name>
    <dbReference type="NCBI Taxonomy" id="1117310"/>
    <lineage>
        <taxon>Eukaryota</taxon>
        <taxon>Fungi</taxon>
        <taxon>Fungi incertae sedis</taxon>
        <taxon>Mucoromycota</taxon>
        <taxon>Glomeromycotina</taxon>
        <taxon>Glomeromycetes</taxon>
        <taxon>Glomerales</taxon>
        <taxon>Glomeraceae</taxon>
        <taxon>Funneliformis</taxon>
    </lineage>
</organism>
<dbReference type="Proteomes" id="UP000789570">
    <property type="component" value="Unassembled WGS sequence"/>
</dbReference>
<proteinExistence type="predicted"/>
<accession>A0A9N9FMC0</accession>
<evidence type="ECO:0000313" key="2">
    <source>
        <dbReference type="Proteomes" id="UP000789570"/>
    </source>
</evidence>
<sequence length="59" mass="7099">MNLHISKLYTEREKEELDYLVQMMEWMIRDVLGILTREIRHFTGILSKSQLLALNYLDS</sequence>
<evidence type="ECO:0000313" key="1">
    <source>
        <dbReference type="EMBL" id="CAG8547383.1"/>
    </source>
</evidence>
<keyword evidence="2" id="KW-1185">Reference proteome</keyword>